<keyword evidence="3" id="KW-1185">Reference proteome</keyword>
<gene>
    <name evidence="2" type="ORF">BST39_27705</name>
</gene>
<organism evidence="2 3">
    <name type="scientific">Mycobacterium paraseoulense</name>
    <dbReference type="NCBI Taxonomy" id="590652"/>
    <lineage>
        <taxon>Bacteria</taxon>
        <taxon>Bacillati</taxon>
        <taxon>Actinomycetota</taxon>
        <taxon>Actinomycetes</taxon>
        <taxon>Mycobacteriales</taxon>
        <taxon>Mycobacteriaceae</taxon>
        <taxon>Mycobacterium</taxon>
    </lineage>
</organism>
<evidence type="ECO:0000256" key="1">
    <source>
        <dbReference type="SAM" id="MobiDB-lite"/>
    </source>
</evidence>
<comment type="caution">
    <text evidence="2">The sequence shown here is derived from an EMBL/GenBank/DDBJ whole genome shotgun (WGS) entry which is preliminary data.</text>
</comment>
<feature type="region of interest" description="Disordered" evidence="1">
    <location>
        <begin position="1"/>
        <end position="69"/>
    </location>
</feature>
<dbReference type="AlphaFoldDB" id="A0A1X0I2E6"/>
<protein>
    <submittedName>
        <fullName evidence="2">MmpL protein</fullName>
    </submittedName>
</protein>
<reference evidence="2 3" key="1">
    <citation type="submission" date="2017-02" db="EMBL/GenBank/DDBJ databases">
        <title>The new phylogeny of genus Mycobacterium.</title>
        <authorList>
            <person name="Tortoli E."/>
            <person name="Trovato A."/>
            <person name="Cirillo D.M."/>
        </authorList>
    </citation>
    <scope>NUCLEOTIDE SEQUENCE [LARGE SCALE GENOMIC DNA]</scope>
    <source>
        <strain evidence="2 3">DSM 45000</strain>
    </source>
</reference>
<evidence type="ECO:0000313" key="2">
    <source>
        <dbReference type="EMBL" id="ORB33024.1"/>
    </source>
</evidence>
<name>A0A1X0I2E6_9MYCO</name>
<sequence length="69" mass="7352">MPTNRSDDPGDPAEPTTAFPSMRSEGSDSDAATEKLNSPGPPENGDARQRRRSAGGLSAQDLLRREGRL</sequence>
<proteinExistence type="predicted"/>
<dbReference type="EMBL" id="MVIE01000074">
    <property type="protein sequence ID" value="ORB33024.1"/>
    <property type="molecule type" value="Genomic_DNA"/>
</dbReference>
<dbReference type="Proteomes" id="UP000192513">
    <property type="component" value="Unassembled WGS sequence"/>
</dbReference>
<accession>A0A1X0I2E6</accession>
<dbReference type="OrthoDB" id="4738608at2"/>
<evidence type="ECO:0000313" key="3">
    <source>
        <dbReference type="Proteomes" id="UP000192513"/>
    </source>
</evidence>